<accession>A0A1H0CPA8</accession>
<dbReference type="AlphaFoldDB" id="A0A1H0CPA8"/>
<keyword evidence="1" id="KW-0472">Membrane</keyword>
<dbReference type="Proteomes" id="UP000199182">
    <property type="component" value="Unassembled WGS sequence"/>
</dbReference>
<protein>
    <submittedName>
        <fullName evidence="3">LPXTG-motif cell wall anchor domain-containing protein</fullName>
    </submittedName>
</protein>
<reference evidence="3 4" key="1">
    <citation type="submission" date="2016-10" db="EMBL/GenBank/DDBJ databases">
        <authorList>
            <person name="de Groot N.N."/>
        </authorList>
    </citation>
    <scope>NUCLEOTIDE SEQUENCE [LARGE SCALE GENOMIC DNA]</scope>
    <source>
        <strain evidence="3 4">CGMCC 1.5012</strain>
    </source>
</reference>
<evidence type="ECO:0000313" key="4">
    <source>
        <dbReference type="Proteomes" id="UP000199182"/>
    </source>
</evidence>
<sequence length="348" mass="36785">MKKLIAIVLTLTFVLSLATIVSAADISGEIIGTVPGTSTFPTALQFTDEPVNVDLAPGGNFDTWNGGESLSVASSDTNKLTVSYKKTTATDGSVVYSVKLSPVKTITAEEHDVKVTIVIAQVKSTGDRVKGTVEKTITMFNERQDDTDLIPQADDTYKMIASSPVIDASVFAKVAESQQKLSINYPSYSVVFSKVANQDTSLYLAATTTVPDYITKIANGKDVKYINFPGSPYLKDNAKISVNFNNDWQNENGTTAYVYAVKNSVLVGEPIVATIENGAVVFETKGRLGEYAIFATKMASIPDAANTSSTPATANPNTGDSSSIVIAMVLATLALAGAGFVAVKKASK</sequence>
<proteinExistence type="predicted"/>
<feature type="chain" id="PRO_5011546721" evidence="2">
    <location>
        <begin position="24"/>
        <end position="348"/>
    </location>
</feature>
<feature type="transmembrane region" description="Helical" evidence="1">
    <location>
        <begin position="324"/>
        <end position="343"/>
    </location>
</feature>
<dbReference type="NCBIfam" id="TIGR01167">
    <property type="entry name" value="LPXTG_anchor"/>
    <property type="match status" value="1"/>
</dbReference>
<evidence type="ECO:0000256" key="2">
    <source>
        <dbReference type="SAM" id="SignalP"/>
    </source>
</evidence>
<feature type="signal peptide" evidence="2">
    <location>
        <begin position="1"/>
        <end position="23"/>
    </location>
</feature>
<organism evidence="3 4">
    <name type="scientific">Acetanaerobacterium elongatum</name>
    <dbReference type="NCBI Taxonomy" id="258515"/>
    <lineage>
        <taxon>Bacteria</taxon>
        <taxon>Bacillati</taxon>
        <taxon>Bacillota</taxon>
        <taxon>Clostridia</taxon>
        <taxon>Eubacteriales</taxon>
        <taxon>Oscillospiraceae</taxon>
        <taxon>Acetanaerobacterium</taxon>
    </lineage>
</organism>
<name>A0A1H0CPA8_9FIRM</name>
<gene>
    <name evidence="3" type="ORF">SAMN05192585_12421</name>
</gene>
<keyword evidence="4" id="KW-1185">Reference proteome</keyword>
<keyword evidence="1" id="KW-0812">Transmembrane</keyword>
<dbReference type="RefSeq" id="WP_092641231.1">
    <property type="nucleotide sequence ID" value="NZ_FNID01000024.1"/>
</dbReference>
<keyword evidence="2" id="KW-0732">Signal</keyword>
<evidence type="ECO:0000313" key="3">
    <source>
        <dbReference type="EMBL" id="SDN59704.1"/>
    </source>
</evidence>
<dbReference type="EMBL" id="FNID01000024">
    <property type="protein sequence ID" value="SDN59704.1"/>
    <property type="molecule type" value="Genomic_DNA"/>
</dbReference>
<evidence type="ECO:0000256" key="1">
    <source>
        <dbReference type="SAM" id="Phobius"/>
    </source>
</evidence>
<keyword evidence="1" id="KW-1133">Transmembrane helix</keyword>